<organism evidence="1 2">
    <name type="scientific">Thermococcus siculi</name>
    <dbReference type="NCBI Taxonomy" id="72803"/>
    <lineage>
        <taxon>Archaea</taxon>
        <taxon>Methanobacteriati</taxon>
        <taxon>Methanobacteriota</taxon>
        <taxon>Thermococci</taxon>
        <taxon>Thermococcales</taxon>
        <taxon>Thermococcaceae</taxon>
        <taxon>Thermococcus</taxon>
    </lineage>
</organism>
<dbReference type="EMBL" id="CP015103">
    <property type="protein sequence ID" value="ASJ09251.1"/>
    <property type="molecule type" value="Genomic_DNA"/>
</dbReference>
<keyword evidence="2" id="KW-1185">Reference proteome</keyword>
<proteinExistence type="predicted"/>
<dbReference type="RefSeq" id="WP_088856485.1">
    <property type="nucleotide sequence ID" value="NZ_CP015103.1"/>
</dbReference>
<name>A0A2Z2MPD2_9EURY</name>
<evidence type="ECO:0000313" key="1">
    <source>
        <dbReference type="EMBL" id="ASJ09251.1"/>
    </source>
</evidence>
<dbReference type="AlphaFoldDB" id="A0A2Z2MPD2"/>
<protein>
    <submittedName>
        <fullName evidence="1">Uncharacterized protein</fullName>
    </submittedName>
</protein>
<sequence>MTTITMRPHMLRKLEALGFTFTVVLAVVLALALMATSSSIRDDVIITPGEYRIYELEGNPWSTVHFSIDSTEPVTVCITDDTGISLLKSGEGALCFFKAEGVTHIEKIWRFPKGGPLYLVVIGNSPEEPAEVSLRLSSGLVMWW</sequence>
<gene>
    <name evidence="1" type="ORF">A3L11_08425</name>
</gene>
<dbReference type="KEGG" id="tsl:A3L11_08425"/>
<dbReference type="OrthoDB" id="101979at2157"/>
<evidence type="ECO:0000313" key="2">
    <source>
        <dbReference type="Proteomes" id="UP000250125"/>
    </source>
</evidence>
<dbReference type="GeneID" id="33318255"/>
<dbReference type="Proteomes" id="UP000250125">
    <property type="component" value="Chromosome"/>
</dbReference>
<accession>A0A2Z2MPD2</accession>
<reference evidence="1 2" key="1">
    <citation type="submission" date="2016-04" db="EMBL/GenBank/DDBJ databases">
        <title>Complete genome sequence of Thermococcus siculi type strain RG-20.</title>
        <authorList>
            <person name="Oger P.M."/>
        </authorList>
    </citation>
    <scope>NUCLEOTIDE SEQUENCE [LARGE SCALE GENOMIC DNA]</scope>
    <source>
        <strain evidence="1 2">RG-20</strain>
    </source>
</reference>